<organism evidence="1 2">
    <name type="scientific">Gossypium stocksii</name>
    <dbReference type="NCBI Taxonomy" id="47602"/>
    <lineage>
        <taxon>Eukaryota</taxon>
        <taxon>Viridiplantae</taxon>
        <taxon>Streptophyta</taxon>
        <taxon>Embryophyta</taxon>
        <taxon>Tracheophyta</taxon>
        <taxon>Spermatophyta</taxon>
        <taxon>Magnoliopsida</taxon>
        <taxon>eudicotyledons</taxon>
        <taxon>Gunneridae</taxon>
        <taxon>Pentapetalae</taxon>
        <taxon>rosids</taxon>
        <taxon>malvids</taxon>
        <taxon>Malvales</taxon>
        <taxon>Malvaceae</taxon>
        <taxon>Malvoideae</taxon>
        <taxon>Gossypium</taxon>
    </lineage>
</organism>
<dbReference type="EMBL" id="JAIQCV010000013">
    <property type="protein sequence ID" value="KAH1030758.1"/>
    <property type="molecule type" value="Genomic_DNA"/>
</dbReference>
<reference evidence="1 2" key="1">
    <citation type="journal article" date="2021" name="Plant Biotechnol. J.">
        <title>Multi-omics assisted identification of the key and species-specific regulatory components of drought-tolerant mechanisms in Gossypium stocksii.</title>
        <authorList>
            <person name="Yu D."/>
            <person name="Ke L."/>
            <person name="Zhang D."/>
            <person name="Wu Y."/>
            <person name="Sun Y."/>
            <person name="Mei J."/>
            <person name="Sun J."/>
            <person name="Sun Y."/>
        </authorList>
    </citation>
    <scope>NUCLEOTIDE SEQUENCE [LARGE SCALE GENOMIC DNA]</scope>
    <source>
        <strain evidence="2">cv. E1</strain>
        <tissue evidence="1">Leaf</tissue>
    </source>
</reference>
<dbReference type="AlphaFoldDB" id="A0A9D3ZEY4"/>
<proteinExistence type="predicted"/>
<name>A0A9D3ZEY4_9ROSI</name>
<sequence>MNYLEFLHSGKGIITRMFEACKAFYRAEKEATSITAYFMDFKKTYEELNMLLPFSLDIKVQQAQREQMAVMSFLAGLPSEFEAAKSQILPCGEITTLQDAFSTVLCT</sequence>
<accession>A0A9D3ZEY4</accession>
<comment type="caution">
    <text evidence="1">The sequence shown here is derived from an EMBL/GenBank/DDBJ whole genome shotgun (WGS) entry which is preliminary data.</text>
</comment>
<dbReference type="OrthoDB" id="1001643at2759"/>
<evidence type="ECO:0000313" key="1">
    <source>
        <dbReference type="EMBL" id="KAH1030758.1"/>
    </source>
</evidence>
<gene>
    <name evidence="1" type="ORF">J1N35_042932</name>
</gene>
<protein>
    <submittedName>
        <fullName evidence="1">Uncharacterized protein</fullName>
    </submittedName>
</protein>
<evidence type="ECO:0000313" key="2">
    <source>
        <dbReference type="Proteomes" id="UP000828251"/>
    </source>
</evidence>
<dbReference type="Proteomes" id="UP000828251">
    <property type="component" value="Unassembled WGS sequence"/>
</dbReference>
<keyword evidence="2" id="KW-1185">Reference proteome</keyword>